<dbReference type="OrthoDB" id="3592703at2759"/>
<proteinExistence type="predicted"/>
<reference evidence="2 3" key="1">
    <citation type="submission" date="2014-03" db="EMBL/GenBank/DDBJ databases">
        <title>Draft genome of the hookworm Oesophagostomum dentatum.</title>
        <authorList>
            <person name="Mitreva M."/>
        </authorList>
    </citation>
    <scope>NUCLEOTIDE SEQUENCE [LARGE SCALE GENOMIC DNA]</scope>
    <source>
        <strain evidence="2 3">OD-Hann</strain>
    </source>
</reference>
<keyword evidence="3" id="KW-1185">Reference proteome</keyword>
<dbReference type="Proteomes" id="UP000053660">
    <property type="component" value="Unassembled WGS sequence"/>
</dbReference>
<dbReference type="Gene3D" id="3.30.1050.10">
    <property type="entry name" value="SCP2 sterol-binding domain"/>
    <property type="match status" value="1"/>
</dbReference>
<dbReference type="Pfam" id="PF02036">
    <property type="entry name" value="SCP2"/>
    <property type="match status" value="1"/>
</dbReference>
<feature type="domain" description="SCP2" evidence="1">
    <location>
        <begin position="138"/>
        <end position="223"/>
    </location>
</feature>
<protein>
    <submittedName>
        <fullName evidence="2">SCP-2 sterol transfer family protein</fullName>
    </submittedName>
</protein>
<name>A0A0B1STR8_OESDE</name>
<dbReference type="SUPFAM" id="SSF55718">
    <property type="entry name" value="SCP-like"/>
    <property type="match status" value="1"/>
</dbReference>
<evidence type="ECO:0000259" key="1">
    <source>
        <dbReference type="Pfam" id="PF02036"/>
    </source>
</evidence>
<dbReference type="GO" id="GO:0005829">
    <property type="term" value="C:cytosol"/>
    <property type="evidence" value="ECO:0007669"/>
    <property type="project" value="TreeGrafter"/>
</dbReference>
<dbReference type="InterPro" id="IPR003033">
    <property type="entry name" value="SCP2_sterol-bd_dom"/>
</dbReference>
<gene>
    <name evidence="2" type="ORF">OESDEN_12942</name>
</gene>
<dbReference type="PANTHER" id="PTHR10094:SF25">
    <property type="entry name" value="SCP2 STEROL-BINDING DOMAIN-CONTAINING PROTEIN 1"/>
    <property type="match status" value="1"/>
</dbReference>
<accession>A0A0B1STR8</accession>
<sequence length="231" mass="25656">MLYRYISRRRICEITNSQERRMLAGTFKDELGSFTAIYGVEITDVEMSDVKIIKEGEDMGMMALREVAKSDAGQKLWEVIAPHVEEFAREAAAEKAAAEASSENISPTEEGVADDSLIDFQETIDEDRLITTINMAIDDQLAKAIGRVFQVNCIGLSPMYIDLRRQPASCAKGIAANPDVVFEMSQAIFMKIMKEELSPVTAYMQGSLKVSGAIQDALSLKYLAERVKQLL</sequence>
<organism evidence="2 3">
    <name type="scientific">Oesophagostomum dentatum</name>
    <name type="common">Nodular worm</name>
    <dbReference type="NCBI Taxonomy" id="61180"/>
    <lineage>
        <taxon>Eukaryota</taxon>
        <taxon>Metazoa</taxon>
        <taxon>Ecdysozoa</taxon>
        <taxon>Nematoda</taxon>
        <taxon>Chromadorea</taxon>
        <taxon>Rhabditida</taxon>
        <taxon>Rhabditina</taxon>
        <taxon>Rhabditomorpha</taxon>
        <taxon>Strongyloidea</taxon>
        <taxon>Strongylidae</taxon>
        <taxon>Oesophagostomum</taxon>
    </lineage>
</organism>
<evidence type="ECO:0000313" key="2">
    <source>
        <dbReference type="EMBL" id="KHJ87286.1"/>
    </source>
</evidence>
<dbReference type="InterPro" id="IPR036527">
    <property type="entry name" value="SCP2_sterol-bd_dom_sf"/>
</dbReference>
<evidence type="ECO:0000313" key="3">
    <source>
        <dbReference type="Proteomes" id="UP000053660"/>
    </source>
</evidence>
<dbReference type="EMBL" id="KN558099">
    <property type="protein sequence ID" value="KHJ87286.1"/>
    <property type="molecule type" value="Genomic_DNA"/>
</dbReference>
<dbReference type="PANTHER" id="PTHR10094">
    <property type="entry name" value="STEROL CARRIER PROTEIN 2 SCP-2 FAMILY PROTEIN"/>
    <property type="match status" value="1"/>
</dbReference>
<dbReference type="AlphaFoldDB" id="A0A0B1STR8"/>